<evidence type="ECO:0000313" key="2">
    <source>
        <dbReference type="Proteomes" id="UP001054837"/>
    </source>
</evidence>
<protein>
    <submittedName>
        <fullName evidence="1">Uncharacterized protein</fullName>
    </submittedName>
</protein>
<proteinExistence type="predicted"/>
<dbReference type="EMBL" id="BPLQ01003393">
    <property type="protein sequence ID" value="GIY00154.1"/>
    <property type="molecule type" value="Genomic_DNA"/>
</dbReference>
<reference evidence="1 2" key="1">
    <citation type="submission" date="2021-06" db="EMBL/GenBank/DDBJ databases">
        <title>Caerostris darwini draft genome.</title>
        <authorList>
            <person name="Kono N."/>
            <person name="Arakawa K."/>
        </authorList>
    </citation>
    <scope>NUCLEOTIDE SEQUENCE [LARGE SCALE GENOMIC DNA]</scope>
</reference>
<comment type="caution">
    <text evidence="1">The sequence shown here is derived from an EMBL/GenBank/DDBJ whole genome shotgun (WGS) entry which is preliminary data.</text>
</comment>
<name>A0AAV4PSX8_9ARAC</name>
<keyword evidence="2" id="KW-1185">Reference proteome</keyword>
<sequence>MEYVNNTSSLETNEVIYRSNASQNPTKKVVSCGTQTTGDIPVASIVRCVSCTVISTLKSDDNNIKL</sequence>
<dbReference type="AlphaFoldDB" id="A0AAV4PSX8"/>
<organism evidence="1 2">
    <name type="scientific">Caerostris darwini</name>
    <dbReference type="NCBI Taxonomy" id="1538125"/>
    <lineage>
        <taxon>Eukaryota</taxon>
        <taxon>Metazoa</taxon>
        <taxon>Ecdysozoa</taxon>
        <taxon>Arthropoda</taxon>
        <taxon>Chelicerata</taxon>
        <taxon>Arachnida</taxon>
        <taxon>Araneae</taxon>
        <taxon>Araneomorphae</taxon>
        <taxon>Entelegynae</taxon>
        <taxon>Araneoidea</taxon>
        <taxon>Araneidae</taxon>
        <taxon>Caerostris</taxon>
    </lineage>
</organism>
<gene>
    <name evidence="1" type="ORF">CDAR_304711</name>
</gene>
<dbReference type="Proteomes" id="UP001054837">
    <property type="component" value="Unassembled WGS sequence"/>
</dbReference>
<evidence type="ECO:0000313" key="1">
    <source>
        <dbReference type="EMBL" id="GIY00154.1"/>
    </source>
</evidence>
<accession>A0AAV4PSX8</accession>